<feature type="non-terminal residue" evidence="2">
    <location>
        <position position="1"/>
    </location>
</feature>
<organism evidence="2">
    <name type="scientific">marine metagenome</name>
    <dbReference type="NCBI Taxonomy" id="408172"/>
    <lineage>
        <taxon>unclassified sequences</taxon>
        <taxon>metagenomes</taxon>
        <taxon>ecological metagenomes</taxon>
    </lineage>
</organism>
<proteinExistence type="predicted"/>
<dbReference type="SMART" id="SM01092">
    <property type="entry name" value="CO_deh_flav_C"/>
    <property type="match status" value="1"/>
</dbReference>
<dbReference type="InterPro" id="IPR036683">
    <property type="entry name" value="CO_DH_flav_C_dom_sf"/>
</dbReference>
<gene>
    <name evidence="2" type="ORF">METZ01_LOCUS332512</name>
</gene>
<feature type="domain" description="CO dehydrogenase flavoprotein C-terminal" evidence="1">
    <location>
        <begin position="1"/>
        <end position="94"/>
    </location>
</feature>
<accession>A0A382Q3Y1</accession>
<dbReference type="SUPFAM" id="SSF55447">
    <property type="entry name" value="CO dehydrogenase flavoprotein C-terminal domain-like"/>
    <property type="match status" value="1"/>
</dbReference>
<protein>
    <recommendedName>
        <fullName evidence="1">CO dehydrogenase flavoprotein C-terminal domain-containing protein</fullName>
    </recommendedName>
</protein>
<evidence type="ECO:0000313" key="2">
    <source>
        <dbReference type="EMBL" id="SVC79658.1"/>
    </source>
</evidence>
<dbReference type="EMBL" id="UINC01111439">
    <property type="protein sequence ID" value="SVC79658.1"/>
    <property type="molecule type" value="Genomic_DNA"/>
</dbReference>
<evidence type="ECO:0000259" key="1">
    <source>
        <dbReference type="SMART" id="SM01092"/>
    </source>
</evidence>
<reference evidence="2" key="1">
    <citation type="submission" date="2018-05" db="EMBL/GenBank/DDBJ databases">
        <authorList>
            <person name="Lanie J.A."/>
            <person name="Ng W.-L."/>
            <person name="Kazmierczak K.M."/>
            <person name="Andrzejewski T.M."/>
            <person name="Davidsen T.M."/>
            <person name="Wayne K.J."/>
            <person name="Tettelin H."/>
            <person name="Glass J.I."/>
            <person name="Rusch D."/>
            <person name="Podicherti R."/>
            <person name="Tsui H.-C.T."/>
            <person name="Winkler M.E."/>
        </authorList>
    </citation>
    <scope>NUCLEOTIDE SEQUENCE</scope>
</reference>
<sequence length="95" mass="9749">AAYIKFPTPASRYALVGVFVSDGPMGIRVAVTGAGISGVYRESSFESALSGAWESGTLDGVKADESSMASDIHAAADYRAHLVGEIARRAVAASV</sequence>
<name>A0A382Q3Y1_9ZZZZ</name>
<dbReference type="InterPro" id="IPR005107">
    <property type="entry name" value="CO_DH_flav_C"/>
</dbReference>
<dbReference type="AlphaFoldDB" id="A0A382Q3Y1"/>
<dbReference type="Gene3D" id="3.30.390.50">
    <property type="entry name" value="CO dehydrogenase flavoprotein, C-terminal domain"/>
    <property type="match status" value="1"/>
</dbReference>